<dbReference type="EMBL" id="JAUEPO010000002">
    <property type="protein sequence ID" value="KAK3332652.1"/>
    <property type="molecule type" value="Genomic_DNA"/>
</dbReference>
<protein>
    <recommendedName>
        <fullName evidence="1">Subtelomeric hrmA-associated cluster protein AFUB-079030/YDR124W-like helical bundle domain-containing protein</fullName>
    </recommendedName>
</protein>
<name>A0AAE0IXA4_9PEZI</name>
<sequence>RRRDQGMGLHDKTIDDGSPVRISHKIGITIGDPDQVWDFYNLRFQNCQQTACKRICNAWVKAIVPKTQSTHPYMGDKIPDWWPTGPFGSDKTDYVQYREPDDLPKKG</sequence>
<gene>
    <name evidence="2" type="ORF">B0T19DRAFT_457540</name>
</gene>
<evidence type="ECO:0000313" key="3">
    <source>
        <dbReference type="Proteomes" id="UP001286456"/>
    </source>
</evidence>
<dbReference type="InterPro" id="IPR021264">
    <property type="entry name" value="AFUB_079030/YDR124W-like"/>
</dbReference>
<proteinExistence type="predicted"/>
<feature type="domain" description="Subtelomeric hrmA-associated cluster protein AFUB-079030/YDR124W-like helical bundle" evidence="1">
    <location>
        <begin position="30"/>
        <end position="106"/>
    </location>
</feature>
<reference evidence="2" key="1">
    <citation type="journal article" date="2023" name="Mol. Phylogenet. Evol.">
        <title>Genome-scale phylogeny and comparative genomics of the fungal order Sordariales.</title>
        <authorList>
            <person name="Hensen N."/>
            <person name="Bonometti L."/>
            <person name="Westerberg I."/>
            <person name="Brannstrom I.O."/>
            <person name="Guillou S."/>
            <person name="Cros-Aarteil S."/>
            <person name="Calhoun S."/>
            <person name="Haridas S."/>
            <person name="Kuo A."/>
            <person name="Mondo S."/>
            <person name="Pangilinan J."/>
            <person name="Riley R."/>
            <person name="LaButti K."/>
            <person name="Andreopoulos B."/>
            <person name="Lipzen A."/>
            <person name="Chen C."/>
            <person name="Yan M."/>
            <person name="Daum C."/>
            <person name="Ng V."/>
            <person name="Clum A."/>
            <person name="Steindorff A."/>
            <person name="Ohm R.A."/>
            <person name="Martin F."/>
            <person name="Silar P."/>
            <person name="Natvig D.O."/>
            <person name="Lalanne C."/>
            <person name="Gautier V."/>
            <person name="Ament-Velasquez S.L."/>
            <person name="Kruys A."/>
            <person name="Hutchinson M.I."/>
            <person name="Powell A.J."/>
            <person name="Barry K."/>
            <person name="Miller A.N."/>
            <person name="Grigoriev I.V."/>
            <person name="Debuchy R."/>
            <person name="Gladieux P."/>
            <person name="Hiltunen Thoren M."/>
            <person name="Johannesson H."/>
        </authorList>
    </citation>
    <scope>NUCLEOTIDE SEQUENCE</scope>
    <source>
        <strain evidence="2">SMH4131-1</strain>
    </source>
</reference>
<keyword evidence="3" id="KW-1185">Reference proteome</keyword>
<feature type="non-terminal residue" evidence="2">
    <location>
        <position position="107"/>
    </location>
</feature>
<comment type="caution">
    <text evidence="2">The sequence shown here is derived from an EMBL/GenBank/DDBJ whole genome shotgun (WGS) entry which is preliminary data.</text>
</comment>
<evidence type="ECO:0000313" key="2">
    <source>
        <dbReference type="EMBL" id="KAK3332652.1"/>
    </source>
</evidence>
<dbReference type="Proteomes" id="UP001286456">
    <property type="component" value="Unassembled WGS sequence"/>
</dbReference>
<accession>A0AAE0IXA4</accession>
<feature type="non-terminal residue" evidence="2">
    <location>
        <position position="1"/>
    </location>
</feature>
<organism evidence="2 3">
    <name type="scientific">Cercophora scortea</name>
    <dbReference type="NCBI Taxonomy" id="314031"/>
    <lineage>
        <taxon>Eukaryota</taxon>
        <taxon>Fungi</taxon>
        <taxon>Dikarya</taxon>
        <taxon>Ascomycota</taxon>
        <taxon>Pezizomycotina</taxon>
        <taxon>Sordariomycetes</taxon>
        <taxon>Sordariomycetidae</taxon>
        <taxon>Sordariales</taxon>
        <taxon>Lasiosphaeriaceae</taxon>
        <taxon>Cercophora</taxon>
    </lineage>
</organism>
<dbReference type="AlphaFoldDB" id="A0AAE0IXA4"/>
<evidence type="ECO:0000259" key="1">
    <source>
        <dbReference type="Pfam" id="PF11001"/>
    </source>
</evidence>
<dbReference type="PANTHER" id="PTHR36102:SF1">
    <property type="entry name" value="YDR124W-LIKE HELICAL BUNDLE DOMAIN-CONTAINING PROTEIN"/>
    <property type="match status" value="1"/>
</dbReference>
<dbReference type="Pfam" id="PF11001">
    <property type="entry name" value="AFUB_07903_YDR124W_hel"/>
    <property type="match status" value="1"/>
</dbReference>
<dbReference type="InterPro" id="IPR047092">
    <property type="entry name" value="AFUB_07903/YDR124W-like_hel"/>
</dbReference>
<reference evidence="2" key="2">
    <citation type="submission" date="2023-06" db="EMBL/GenBank/DDBJ databases">
        <authorList>
            <consortium name="Lawrence Berkeley National Laboratory"/>
            <person name="Haridas S."/>
            <person name="Hensen N."/>
            <person name="Bonometti L."/>
            <person name="Westerberg I."/>
            <person name="Brannstrom I.O."/>
            <person name="Guillou S."/>
            <person name="Cros-Aarteil S."/>
            <person name="Calhoun S."/>
            <person name="Kuo A."/>
            <person name="Mondo S."/>
            <person name="Pangilinan J."/>
            <person name="Riley R."/>
            <person name="Labutti K."/>
            <person name="Andreopoulos B."/>
            <person name="Lipzen A."/>
            <person name="Chen C."/>
            <person name="Yanf M."/>
            <person name="Daum C."/>
            <person name="Ng V."/>
            <person name="Clum A."/>
            <person name="Steindorff A."/>
            <person name="Ohm R."/>
            <person name="Martin F."/>
            <person name="Silar P."/>
            <person name="Natvig D."/>
            <person name="Lalanne C."/>
            <person name="Gautier V."/>
            <person name="Ament-Velasquez S.L."/>
            <person name="Kruys A."/>
            <person name="Hutchinson M.I."/>
            <person name="Powell A.J."/>
            <person name="Barry K."/>
            <person name="Miller A.N."/>
            <person name="Grigoriev I.V."/>
            <person name="Debuchy R."/>
            <person name="Gladieux P."/>
            <person name="Thoren M.H."/>
            <person name="Johannesson H."/>
        </authorList>
    </citation>
    <scope>NUCLEOTIDE SEQUENCE</scope>
    <source>
        <strain evidence="2">SMH4131-1</strain>
    </source>
</reference>
<dbReference type="PANTHER" id="PTHR36102">
    <property type="entry name" value="CHROMOSOME 10, WHOLE GENOME SHOTGUN SEQUENCE"/>
    <property type="match status" value="1"/>
</dbReference>